<dbReference type="Proteomes" id="UP000193200">
    <property type="component" value="Unassembled WGS sequence"/>
</dbReference>
<evidence type="ECO:0000256" key="2">
    <source>
        <dbReference type="ARBA" id="ARBA00022694"/>
    </source>
</evidence>
<proteinExistence type="inferred from homology"/>
<keyword evidence="6" id="KW-0963">Cytoplasm</keyword>
<keyword evidence="3 6" id="KW-0547">Nucleotide-binding</keyword>
<gene>
    <name evidence="6 8" type="primary">tilS</name>
    <name evidence="8" type="ORF">OCH7691_03588</name>
</gene>
<comment type="domain">
    <text evidence="6">The N-terminal region contains the highly conserved SGGXDS motif, predicted to be a P-loop motif involved in ATP binding.</text>
</comment>
<dbReference type="Gene3D" id="3.40.50.620">
    <property type="entry name" value="HUPs"/>
    <property type="match status" value="1"/>
</dbReference>
<dbReference type="CDD" id="cd01992">
    <property type="entry name" value="TilS_N"/>
    <property type="match status" value="1"/>
</dbReference>
<evidence type="ECO:0000259" key="7">
    <source>
        <dbReference type="Pfam" id="PF01171"/>
    </source>
</evidence>
<comment type="subcellular location">
    <subcellularLocation>
        <location evidence="6">Cytoplasm</location>
    </subcellularLocation>
</comment>
<dbReference type="InParanoid" id="A0A1Y5TUM2"/>
<dbReference type="OrthoDB" id="9807403at2"/>
<comment type="function">
    <text evidence="6">Ligates lysine onto the cytidine present at position 34 of the AUA codon-specific tRNA(Ile) that contains the anticodon CAU, in an ATP-dependent manner. Cytidine is converted to lysidine, thus changing the amino acid specificity of the tRNA from methionine to isoleucine.</text>
</comment>
<reference evidence="8 9" key="1">
    <citation type="submission" date="2017-03" db="EMBL/GenBank/DDBJ databases">
        <authorList>
            <person name="Afonso C.L."/>
            <person name="Miller P.J."/>
            <person name="Scott M.A."/>
            <person name="Spackman E."/>
            <person name="Goraichik I."/>
            <person name="Dimitrov K.M."/>
            <person name="Suarez D.L."/>
            <person name="Swayne D.E."/>
        </authorList>
    </citation>
    <scope>NUCLEOTIDE SEQUENCE [LARGE SCALE GENOMIC DNA]</scope>
    <source>
        <strain evidence="8 9">CECT 7691</strain>
    </source>
</reference>
<dbReference type="HAMAP" id="MF_01161">
    <property type="entry name" value="tRNA_Ile_lys_synt"/>
    <property type="match status" value="1"/>
</dbReference>
<dbReference type="SUPFAM" id="SSF52402">
    <property type="entry name" value="Adenine nucleotide alpha hydrolases-like"/>
    <property type="match status" value="1"/>
</dbReference>
<dbReference type="EMBL" id="FWFR01000003">
    <property type="protein sequence ID" value="SLN73298.1"/>
    <property type="molecule type" value="Genomic_DNA"/>
</dbReference>
<sequence>MQAGEFADLMSPLGPFEPEPLLAVAVSGGPDSMALLILADRWARQRGGAAFALTVDHGLRAEAADEARTVARWCAAQGIAHRTLRWTAGPGRGNLQAQARRARYRLLARAARAEGALHLLVAHHRGDVAATAVMRHARRSGVEGLAALAPVASVHGLRLLRPLLDVDPARLRDFLRARGQAWIEDPSNRSEAFSRTWAEAALLGPAGAPLDEPLTALAGRAVVARAALYRAAALLIASSVTARPEGWLIVRPGALLSAPPPATLLTLRRLLQIVSGATYPSAAGQVEALLGGLADWPAFRGATIGGARLVPWRGRLMLCREAGRITDEIDCTAAAGDPVGGEKDDRERALRWDGRFRIAIPPGFATAPGERDQWTVRRLGRAGWAEARRGTDDRAARGLPAVVGQGLPGIWRAGRLVEVPVLPGFRATSGIRAIYMPEFGYAAENAAFCALLHRKLTLS</sequence>
<dbReference type="GO" id="GO:0005737">
    <property type="term" value="C:cytoplasm"/>
    <property type="evidence" value="ECO:0007669"/>
    <property type="project" value="UniProtKB-SubCell"/>
</dbReference>
<comment type="similarity">
    <text evidence="6">Belongs to the tRNA(Ile)-lysidine synthase family.</text>
</comment>
<dbReference type="PANTHER" id="PTHR43033">
    <property type="entry name" value="TRNA(ILE)-LYSIDINE SYNTHASE-RELATED"/>
    <property type="match status" value="1"/>
</dbReference>
<keyword evidence="9" id="KW-1185">Reference proteome</keyword>
<evidence type="ECO:0000256" key="5">
    <source>
        <dbReference type="ARBA" id="ARBA00048539"/>
    </source>
</evidence>
<dbReference type="PANTHER" id="PTHR43033:SF1">
    <property type="entry name" value="TRNA(ILE)-LYSIDINE SYNTHASE-RELATED"/>
    <property type="match status" value="1"/>
</dbReference>
<dbReference type="EC" id="6.3.4.19" evidence="6"/>
<dbReference type="InterPro" id="IPR011063">
    <property type="entry name" value="TilS/TtcA_N"/>
</dbReference>
<dbReference type="GO" id="GO:0005524">
    <property type="term" value="F:ATP binding"/>
    <property type="evidence" value="ECO:0007669"/>
    <property type="project" value="UniProtKB-UniRule"/>
</dbReference>
<protein>
    <recommendedName>
        <fullName evidence="6">tRNA(Ile)-lysidine synthase</fullName>
        <ecNumber evidence="6">6.3.4.19</ecNumber>
    </recommendedName>
    <alternativeName>
        <fullName evidence="6">tRNA(Ile)-2-lysyl-cytidine synthase</fullName>
    </alternativeName>
    <alternativeName>
        <fullName evidence="6">tRNA(Ile)-lysidine synthetase</fullName>
    </alternativeName>
</protein>
<dbReference type="AlphaFoldDB" id="A0A1Y5TUM2"/>
<evidence type="ECO:0000256" key="4">
    <source>
        <dbReference type="ARBA" id="ARBA00022840"/>
    </source>
</evidence>
<dbReference type="GO" id="GO:0032267">
    <property type="term" value="F:tRNA(Ile)-lysidine synthase activity"/>
    <property type="evidence" value="ECO:0007669"/>
    <property type="project" value="UniProtKB-EC"/>
</dbReference>
<keyword evidence="1 6" id="KW-0436">Ligase</keyword>
<feature type="domain" description="tRNA(Ile)-lysidine/2-thiocytidine synthase N-terminal" evidence="7">
    <location>
        <begin position="23"/>
        <end position="196"/>
    </location>
</feature>
<dbReference type="InterPro" id="IPR012094">
    <property type="entry name" value="tRNA_Ile_lys_synt"/>
</dbReference>
<organism evidence="8 9">
    <name type="scientific">Oceanibacterium hippocampi</name>
    <dbReference type="NCBI Taxonomy" id="745714"/>
    <lineage>
        <taxon>Bacteria</taxon>
        <taxon>Pseudomonadati</taxon>
        <taxon>Pseudomonadota</taxon>
        <taxon>Alphaproteobacteria</taxon>
        <taxon>Sneathiellales</taxon>
        <taxon>Sneathiellaceae</taxon>
        <taxon>Oceanibacterium</taxon>
    </lineage>
</organism>
<evidence type="ECO:0000313" key="8">
    <source>
        <dbReference type="EMBL" id="SLN73298.1"/>
    </source>
</evidence>
<name>A0A1Y5TUM2_9PROT</name>
<dbReference type="Pfam" id="PF01171">
    <property type="entry name" value="ATP_bind_3"/>
    <property type="match status" value="1"/>
</dbReference>
<keyword evidence="4 6" id="KW-0067">ATP-binding</keyword>
<feature type="binding site" evidence="6">
    <location>
        <begin position="27"/>
        <end position="32"/>
    </location>
    <ligand>
        <name>ATP</name>
        <dbReference type="ChEBI" id="CHEBI:30616"/>
    </ligand>
</feature>
<comment type="catalytic activity">
    <reaction evidence="5 6">
        <text>cytidine(34) in tRNA(Ile2) + L-lysine + ATP = lysidine(34) in tRNA(Ile2) + AMP + diphosphate + H(+)</text>
        <dbReference type="Rhea" id="RHEA:43744"/>
        <dbReference type="Rhea" id="RHEA-COMP:10625"/>
        <dbReference type="Rhea" id="RHEA-COMP:10670"/>
        <dbReference type="ChEBI" id="CHEBI:15378"/>
        <dbReference type="ChEBI" id="CHEBI:30616"/>
        <dbReference type="ChEBI" id="CHEBI:32551"/>
        <dbReference type="ChEBI" id="CHEBI:33019"/>
        <dbReference type="ChEBI" id="CHEBI:82748"/>
        <dbReference type="ChEBI" id="CHEBI:83665"/>
        <dbReference type="ChEBI" id="CHEBI:456215"/>
        <dbReference type="EC" id="6.3.4.19"/>
    </reaction>
</comment>
<evidence type="ECO:0000313" key="9">
    <source>
        <dbReference type="Proteomes" id="UP000193200"/>
    </source>
</evidence>
<dbReference type="NCBIfam" id="TIGR02432">
    <property type="entry name" value="lysidine_TilS_N"/>
    <property type="match status" value="1"/>
</dbReference>
<evidence type="ECO:0000256" key="6">
    <source>
        <dbReference type="HAMAP-Rule" id="MF_01161"/>
    </source>
</evidence>
<evidence type="ECO:0000256" key="3">
    <source>
        <dbReference type="ARBA" id="ARBA00022741"/>
    </source>
</evidence>
<dbReference type="InterPro" id="IPR014729">
    <property type="entry name" value="Rossmann-like_a/b/a_fold"/>
</dbReference>
<keyword evidence="2 6" id="KW-0819">tRNA processing</keyword>
<dbReference type="InterPro" id="IPR012795">
    <property type="entry name" value="tRNA_Ile_lys_synt_N"/>
</dbReference>
<dbReference type="RefSeq" id="WP_139839769.1">
    <property type="nucleotide sequence ID" value="NZ_FWFR01000003.1"/>
</dbReference>
<dbReference type="GO" id="GO:0006400">
    <property type="term" value="P:tRNA modification"/>
    <property type="evidence" value="ECO:0007669"/>
    <property type="project" value="UniProtKB-UniRule"/>
</dbReference>
<accession>A0A1Y5TUM2</accession>
<evidence type="ECO:0000256" key="1">
    <source>
        <dbReference type="ARBA" id="ARBA00022598"/>
    </source>
</evidence>